<feature type="coiled-coil region" evidence="2">
    <location>
        <begin position="695"/>
        <end position="770"/>
    </location>
</feature>
<dbReference type="GO" id="GO:0005524">
    <property type="term" value="F:ATP binding"/>
    <property type="evidence" value="ECO:0007669"/>
    <property type="project" value="UniProtKB-UniRule"/>
</dbReference>
<feature type="compositionally biased region" description="Low complexity" evidence="3">
    <location>
        <begin position="202"/>
        <end position="240"/>
    </location>
</feature>
<dbReference type="PROSITE" id="PS50067">
    <property type="entry name" value="KINESIN_MOTOR_2"/>
    <property type="match status" value="1"/>
</dbReference>
<dbReference type="OMA" id="MNQGQRF"/>
<comment type="similarity">
    <text evidence="1">Belongs to the TRAFAC class myosin-kinesin ATPase superfamily. Kinesin family.</text>
</comment>
<dbReference type="InParanoid" id="D7FUV4"/>
<keyword evidence="1" id="KW-0547">Nucleotide-binding</keyword>
<keyword evidence="6" id="KW-1185">Reference proteome</keyword>
<sequence>MLDARQGRRRSPRRASHEGSENECEGSSVVVRLSTGSAAGGGGGPGTPVAKLLQQQSSAVETAAARSPLTPADNGGAPPAAAPSAAAAATAAVVAPEQQQSSAAVTPSKVKPPTAPGVSRFGFKPPPAATTTAAGSLSPRGRPTAATAASERSSGSSGSRSSQGAPPAAATGTTRASARSAVLSPSRTGTAAAANGGGGSGSSRVTGGRSTATSGGRAATTATTRSRARAGAAAAAAAAGASGGRATRRGSGGASGSRARATRSGTAPAGTGRSNGGSRAASGTAAPSSRRLSHKLSQPIAVSGRMTRTATKVKPRLEFSSRAAAATGGGGSALSMTSPSSGRTKRNAGAPGSATRRVHKSPRTSIDRDYTPLRSRTPGSEGRGGIRVHAQRIFTVSDDDVEDMLKTKVKGASKWDYKTRIQNQNELLAQLRAMLNTMLQQKQRFKDACIDTEAALKAEMRKVNSRCEDVERDHVELLDENARYQSVEAGLKADLKLAKEERALLRAENEKLATKLEAKVADGEARTGEAETQLAMAREKLAWAEAQASMALAQKEQEWETRIDSATSGAHQEVAMLTARLEGKDLELESIREDGADMLQKMSSTLSTFAKSQMAANERESELKDARRALEERLSSLEAEKLMNASRESSEFRAELVEARMKAQQTAAVQQQHSKEMEAERVARVKLETESEIRAQAATADKAALREELVVAEERQLELEAEVRGLKAAVVDAQTNAEQLEEMSRAQGELEVLRRRLEALSKEKENVAIGASAKVEELEAKVLEGELQRRKMHNLIQELRGNVRVFARVRPFLPSDGVGPEEVPAVVGKGDGVGCVLSKRLIGDNGKELPPEAQSFSFDKCFPPSAGQEEVFTEVSEFVQSALDGFNVCLFSYGQTGSGKTHTMQGSGAGDMRGMIPRAMEQERILVA</sequence>
<evidence type="ECO:0000259" key="4">
    <source>
        <dbReference type="PROSITE" id="PS50067"/>
    </source>
</evidence>
<keyword evidence="2" id="KW-0175">Coiled coil</keyword>
<protein>
    <recommendedName>
        <fullName evidence="4">Kinesin motor domain-containing protein</fullName>
    </recommendedName>
</protein>
<accession>D7FUV4</accession>
<dbReference type="PANTHER" id="PTHR47972">
    <property type="entry name" value="KINESIN-LIKE PROTEIN KLP-3"/>
    <property type="match status" value="1"/>
</dbReference>
<keyword evidence="1" id="KW-0505">Motor protein</keyword>
<dbReference type="eggNOG" id="KOG0239">
    <property type="taxonomic scope" value="Eukaryota"/>
</dbReference>
<name>D7FUV4_ECTSI</name>
<dbReference type="InterPro" id="IPR031852">
    <property type="entry name" value="Vik1/Cik1_MT-bd"/>
</dbReference>
<dbReference type="Pfam" id="PF16796">
    <property type="entry name" value="Microtub_bd"/>
    <property type="match status" value="1"/>
</dbReference>
<feature type="compositionally biased region" description="Low complexity" evidence="3">
    <location>
        <begin position="77"/>
        <end position="96"/>
    </location>
</feature>
<dbReference type="InterPro" id="IPR001752">
    <property type="entry name" value="Kinesin_motor_dom"/>
</dbReference>
<proteinExistence type="inferred from homology"/>
<dbReference type="GO" id="GO:0007018">
    <property type="term" value="P:microtubule-based movement"/>
    <property type="evidence" value="ECO:0007669"/>
    <property type="project" value="InterPro"/>
</dbReference>
<dbReference type="InterPro" id="IPR036961">
    <property type="entry name" value="Kinesin_motor_dom_sf"/>
</dbReference>
<dbReference type="InterPro" id="IPR027640">
    <property type="entry name" value="Kinesin-like_fam"/>
</dbReference>
<gene>
    <name evidence="5" type="ORF">Esi_0280_0003</name>
</gene>
<evidence type="ECO:0000313" key="6">
    <source>
        <dbReference type="Proteomes" id="UP000002630"/>
    </source>
</evidence>
<feature type="compositionally biased region" description="Low complexity" evidence="3">
    <location>
        <begin position="142"/>
        <end position="194"/>
    </location>
</feature>
<dbReference type="STRING" id="2880.D7FUV4"/>
<dbReference type="Proteomes" id="UP000002630">
    <property type="component" value="Linkage Group LG27"/>
</dbReference>
<feature type="domain" description="Kinesin motor" evidence="4">
    <location>
        <begin position="802"/>
        <end position="928"/>
    </location>
</feature>
<dbReference type="GO" id="GO:0003777">
    <property type="term" value="F:microtubule motor activity"/>
    <property type="evidence" value="ECO:0007669"/>
    <property type="project" value="InterPro"/>
</dbReference>
<dbReference type="PANTHER" id="PTHR47972:SF66">
    <property type="entry name" value="KINESIN MOTOR DOMAIN-CONTAINING PROTEIN"/>
    <property type="match status" value="1"/>
</dbReference>
<dbReference type="EMBL" id="FN648465">
    <property type="protein sequence ID" value="CBJ31760.1"/>
    <property type="molecule type" value="Genomic_DNA"/>
</dbReference>
<feature type="binding site" evidence="1">
    <location>
        <begin position="894"/>
        <end position="901"/>
    </location>
    <ligand>
        <name>ATP</name>
        <dbReference type="ChEBI" id="CHEBI:30616"/>
    </ligand>
</feature>
<dbReference type="AlphaFoldDB" id="D7FUV4"/>
<evidence type="ECO:0000313" key="5">
    <source>
        <dbReference type="EMBL" id="CBJ31760.1"/>
    </source>
</evidence>
<keyword evidence="1" id="KW-0067">ATP-binding</keyword>
<dbReference type="InterPro" id="IPR027417">
    <property type="entry name" value="P-loop_NTPase"/>
</dbReference>
<dbReference type="OrthoDB" id="3176171at2759"/>
<feature type="coiled-coil region" evidence="2">
    <location>
        <begin position="421"/>
        <end position="517"/>
    </location>
</feature>
<dbReference type="GO" id="GO:0008017">
    <property type="term" value="F:microtubule binding"/>
    <property type="evidence" value="ECO:0007669"/>
    <property type="project" value="InterPro"/>
</dbReference>
<dbReference type="SMART" id="SM00129">
    <property type="entry name" value="KISc"/>
    <property type="match status" value="1"/>
</dbReference>
<feature type="coiled-coil region" evidence="2">
    <location>
        <begin position="613"/>
        <end position="662"/>
    </location>
</feature>
<feature type="region of interest" description="Disordered" evidence="3">
    <location>
        <begin position="1"/>
        <end position="387"/>
    </location>
</feature>
<evidence type="ECO:0000256" key="2">
    <source>
        <dbReference type="SAM" id="Coils"/>
    </source>
</evidence>
<organism evidence="5 6">
    <name type="scientific">Ectocarpus siliculosus</name>
    <name type="common">Brown alga</name>
    <name type="synonym">Conferva siliculosa</name>
    <dbReference type="NCBI Taxonomy" id="2880"/>
    <lineage>
        <taxon>Eukaryota</taxon>
        <taxon>Sar</taxon>
        <taxon>Stramenopiles</taxon>
        <taxon>Ochrophyta</taxon>
        <taxon>PX clade</taxon>
        <taxon>Phaeophyceae</taxon>
        <taxon>Ectocarpales</taxon>
        <taxon>Ectocarpaceae</taxon>
        <taxon>Ectocarpus</taxon>
    </lineage>
</organism>
<dbReference type="Gene3D" id="3.40.850.10">
    <property type="entry name" value="Kinesin motor domain"/>
    <property type="match status" value="1"/>
</dbReference>
<evidence type="ECO:0000256" key="3">
    <source>
        <dbReference type="SAM" id="MobiDB-lite"/>
    </source>
</evidence>
<evidence type="ECO:0000256" key="1">
    <source>
        <dbReference type="PROSITE-ProRule" id="PRU00283"/>
    </source>
</evidence>
<dbReference type="EMBL" id="FN649752">
    <property type="protein sequence ID" value="CBJ31760.1"/>
    <property type="molecule type" value="Genomic_DNA"/>
</dbReference>
<feature type="compositionally biased region" description="Low complexity" evidence="3">
    <location>
        <begin position="256"/>
        <end position="290"/>
    </location>
</feature>
<dbReference type="SUPFAM" id="SSF52540">
    <property type="entry name" value="P-loop containing nucleoside triphosphate hydrolases"/>
    <property type="match status" value="1"/>
</dbReference>
<reference evidence="5 6" key="1">
    <citation type="journal article" date="2010" name="Nature">
        <title>The Ectocarpus genome and the independent evolution of multicellularity in brown algae.</title>
        <authorList>
            <person name="Cock J.M."/>
            <person name="Sterck L."/>
            <person name="Rouze P."/>
            <person name="Scornet D."/>
            <person name="Allen A.E."/>
            <person name="Amoutzias G."/>
            <person name="Anthouard V."/>
            <person name="Artiguenave F."/>
            <person name="Aury J.M."/>
            <person name="Badger J.H."/>
            <person name="Beszteri B."/>
            <person name="Billiau K."/>
            <person name="Bonnet E."/>
            <person name="Bothwell J.H."/>
            <person name="Bowler C."/>
            <person name="Boyen C."/>
            <person name="Brownlee C."/>
            <person name="Carrano C.J."/>
            <person name="Charrier B."/>
            <person name="Cho G.Y."/>
            <person name="Coelho S.M."/>
            <person name="Collen J."/>
            <person name="Corre E."/>
            <person name="Da Silva C."/>
            <person name="Delage L."/>
            <person name="Delaroque N."/>
            <person name="Dittami S.M."/>
            <person name="Doulbeau S."/>
            <person name="Elias M."/>
            <person name="Farnham G."/>
            <person name="Gachon C.M."/>
            <person name="Gschloessl B."/>
            <person name="Heesch S."/>
            <person name="Jabbari K."/>
            <person name="Jubin C."/>
            <person name="Kawai H."/>
            <person name="Kimura K."/>
            <person name="Kloareg B."/>
            <person name="Kupper F.C."/>
            <person name="Lang D."/>
            <person name="Le Bail A."/>
            <person name="Leblanc C."/>
            <person name="Lerouge P."/>
            <person name="Lohr M."/>
            <person name="Lopez P.J."/>
            <person name="Martens C."/>
            <person name="Maumus F."/>
            <person name="Michel G."/>
            <person name="Miranda-Saavedra D."/>
            <person name="Morales J."/>
            <person name="Moreau H."/>
            <person name="Motomura T."/>
            <person name="Nagasato C."/>
            <person name="Napoli C.A."/>
            <person name="Nelson D.R."/>
            <person name="Nyvall-Collen P."/>
            <person name="Peters A.F."/>
            <person name="Pommier C."/>
            <person name="Potin P."/>
            <person name="Poulain J."/>
            <person name="Quesneville H."/>
            <person name="Read B."/>
            <person name="Rensing S.A."/>
            <person name="Ritter A."/>
            <person name="Rousvoal S."/>
            <person name="Samanta M."/>
            <person name="Samson G."/>
            <person name="Schroeder D.C."/>
            <person name="Segurens B."/>
            <person name="Strittmatter M."/>
            <person name="Tonon T."/>
            <person name="Tregear J.W."/>
            <person name="Valentin K."/>
            <person name="von Dassow P."/>
            <person name="Yamagishi T."/>
            <person name="Van de Peer Y."/>
            <person name="Wincker P."/>
        </authorList>
    </citation>
    <scope>NUCLEOTIDE SEQUENCE [LARGE SCALE GENOMIC DNA]</scope>
    <source>
        <strain evidence="6">Ec32 / CCAP1310/4</strain>
    </source>
</reference>